<proteinExistence type="predicted"/>
<gene>
    <name evidence="2" type="ORF">E6W39_00545</name>
</gene>
<feature type="transmembrane region" description="Helical" evidence="1">
    <location>
        <begin position="177"/>
        <end position="199"/>
    </location>
</feature>
<dbReference type="RefSeq" id="WP_141631730.1">
    <property type="nucleotide sequence ID" value="NZ_VIGB01000001.1"/>
</dbReference>
<dbReference type="EMBL" id="VIGB01000001">
    <property type="protein sequence ID" value="TQF08069.1"/>
    <property type="molecule type" value="Genomic_DNA"/>
</dbReference>
<keyword evidence="1" id="KW-0812">Transmembrane</keyword>
<dbReference type="AlphaFoldDB" id="A0A540WGB1"/>
<evidence type="ECO:0000313" key="3">
    <source>
        <dbReference type="Proteomes" id="UP000319103"/>
    </source>
</evidence>
<feature type="transmembrane region" description="Helical" evidence="1">
    <location>
        <begin position="149"/>
        <end position="171"/>
    </location>
</feature>
<protein>
    <submittedName>
        <fullName evidence="2">Uncharacterized protein</fullName>
    </submittedName>
</protein>
<dbReference type="OrthoDB" id="4213730at2"/>
<feature type="transmembrane region" description="Helical" evidence="1">
    <location>
        <begin position="211"/>
        <end position="230"/>
    </location>
</feature>
<reference evidence="2 3" key="1">
    <citation type="submission" date="2019-06" db="EMBL/GenBank/DDBJ databases">
        <title>Description of Kitasatospora acidophila sp. nov. isolated from pine grove soil, and reclassification of Streptomyces novaecaesareae to Kitasatospora novaeceasareae comb. nov.</title>
        <authorList>
            <person name="Kim M.J."/>
        </authorList>
    </citation>
    <scope>NUCLEOTIDE SEQUENCE [LARGE SCALE GENOMIC DNA]</scope>
    <source>
        <strain evidence="2 3">MMS16-CNU292</strain>
    </source>
</reference>
<sequence>MSDRMLRLALRLHPAAYRREWGEEIAAVFADTTAGAGRWATARELLDLAGHGMRGRLGLGSAGRPARIAAIAAPFAAGAAAGATLVNLYVTLIRGLIYADSITWPFAPWGPAGHHPLRTVGELVCQFSELLLLAAAVAALLGRWSLSRLLAPVGVLAGVAGPLMQLLPMASHSVERLLVDLFVLVGPQTIWAATVFAAPRDLLGPANWRRTVALLAGLLLAGPMLYQFMVGEPFTSIWLFVNPQLLLVVVVTFEVALVTAGALALRWDRLGLAAAAVAGLPVGVLGLLAVAAHPNPIALTAAVLTLGVMIAALLIGRRGRSMERGPSSPTAMG</sequence>
<feature type="transmembrane region" description="Helical" evidence="1">
    <location>
        <begin position="297"/>
        <end position="316"/>
    </location>
</feature>
<dbReference type="Proteomes" id="UP000319103">
    <property type="component" value="Unassembled WGS sequence"/>
</dbReference>
<comment type="caution">
    <text evidence="2">The sequence shown here is derived from an EMBL/GenBank/DDBJ whole genome shotgun (WGS) entry which is preliminary data.</text>
</comment>
<keyword evidence="3" id="KW-1185">Reference proteome</keyword>
<evidence type="ECO:0000313" key="2">
    <source>
        <dbReference type="EMBL" id="TQF08069.1"/>
    </source>
</evidence>
<feature type="transmembrane region" description="Helical" evidence="1">
    <location>
        <begin position="245"/>
        <end position="265"/>
    </location>
</feature>
<evidence type="ECO:0000256" key="1">
    <source>
        <dbReference type="SAM" id="Phobius"/>
    </source>
</evidence>
<keyword evidence="1" id="KW-1133">Transmembrane helix</keyword>
<organism evidence="2 3">
    <name type="scientific">Kitasatospora acidiphila</name>
    <dbReference type="NCBI Taxonomy" id="2567942"/>
    <lineage>
        <taxon>Bacteria</taxon>
        <taxon>Bacillati</taxon>
        <taxon>Actinomycetota</taxon>
        <taxon>Actinomycetes</taxon>
        <taxon>Kitasatosporales</taxon>
        <taxon>Streptomycetaceae</taxon>
        <taxon>Kitasatospora</taxon>
    </lineage>
</organism>
<feature type="transmembrane region" description="Helical" evidence="1">
    <location>
        <begin position="68"/>
        <end position="99"/>
    </location>
</feature>
<accession>A0A540WGB1</accession>
<name>A0A540WGB1_9ACTN</name>
<keyword evidence="1" id="KW-0472">Membrane</keyword>
<feature type="transmembrane region" description="Helical" evidence="1">
    <location>
        <begin position="272"/>
        <end position="291"/>
    </location>
</feature>